<dbReference type="InterPro" id="IPR017896">
    <property type="entry name" value="4Fe4S_Fe-S-bd"/>
</dbReference>
<dbReference type="STRING" id="1528.SAMN04488579_1146"/>
<dbReference type="InterPro" id="IPR017900">
    <property type="entry name" value="4Fe4S_Fe_S_CS"/>
</dbReference>
<feature type="domain" description="4Fe-4S ferredoxin-type" evidence="4">
    <location>
        <begin position="42"/>
        <end position="71"/>
    </location>
</feature>
<keyword evidence="3" id="KW-0411">Iron-sulfur</keyword>
<dbReference type="GO" id="GO:0046872">
    <property type="term" value="F:metal ion binding"/>
    <property type="evidence" value="ECO:0007669"/>
    <property type="project" value="UniProtKB-KW"/>
</dbReference>
<dbReference type="AlphaFoldDB" id="A0A1H3GKG2"/>
<dbReference type="PANTHER" id="PTHR43122">
    <property type="entry name" value="FERREDOXIN SUBUNIT OF PYRUVATE:FLAVODOXIN OXIDOREDUCTASE-RELATED"/>
    <property type="match status" value="1"/>
</dbReference>
<dbReference type="PROSITE" id="PS51379">
    <property type="entry name" value="4FE4S_FER_2"/>
    <property type="match status" value="2"/>
</dbReference>
<feature type="domain" description="4Fe-4S ferredoxin-type" evidence="4">
    <location>
        <begin position="4"/>
        <end position="33"/>
    </location>
</feature>
<protein>
    <submittedName>
        <fullName evidence="5">2-oxoglutarate ferredoxin oxidoreductase subunit delta</fullName>
    </submittedName>
</protein>
<keyword evidence="1" id="KW-0479">Metal-binding</keyword>
<dbReference type="RefSeq" id="WP_090245614.1">
    <property type="nucleotide sequence ID" value="NZ_FNOU01000014.1"/>
</dbReference>
<name>A0A1H3GKG2_EUBBA</name>
<evidence type="ECO:0000256" key="3">
    <source>
        <dbReference type="ARBA" id="ARBA00023014"/>
    </source>
</evidence>
<evidence type="ECO:0000256" key="1">
    <source>
        <dbReference type="ARBA" id="ARBA00022723"/>
    </source>
</evidence>
<dbReference type="Pfam" id="PF12838">
    <property type="entry name" value="Fer4_7"/>
    <property type="match status" value="1"/>
</dbReference>
<dbReference type="SUPFAM" id="SSF54862">
    <property type="entry name" value="4Fe-4S ferredoxins"/>
    <property type="match status" value="1"/>
</dbReference>
<reference evidence="6" key="1">
    <citation type="submission" date="2016-10" db="EMBL/GenBank/DDBJ databases">
        <authorList>
            <person name="Varghese N."/>
            <person name="Submissions S."/>
        </authorList>
    </citation>
    <scope>NUCLEOTIDE SEQUENCE [LARGE SCALE GENOMIC DNA]</scope>
    <source>
        <strain evidence="6">VPI 5359</strain>
    </source>
</reference>
<keyword evidence="6" id="KW-1185">Reference proteome</keyword>
<dbReference type="Gene3D" id="3.30.70.20">
    <property type="match status" value="1"/>
</dbReference>
<dbReference type="OrthoDB" id="9804603at2"/>
<dbReference type="PANTHER" id="PTHR43122:SF2">
    <property type="entry name" value="FERREDOXIN SUBUNIT OF PYRUVATE:FLAVODOXIN OXIDOREDUCTASE"/>
    <property type="match status" value="1"/>
</dbReference>
<dbReference type="PROSITE" id="PS00198">
    <property type="entry name" value="4FE4S_FER_1"/>
    <property type="match status" value="2"/>
</dbReference>
<dbReference type="GO" id="GO:0051536">
    <property type="term" value="F:iron-sulfur cluster binding"/>
    <property type="evidence" value="ECO:0007669"/>
    <property type="project" value="UniProtKB-KW"/>
</dbReference>
<keyword evidence="2" id="KW-0408">Iron</keyword>
<proteinExistence type="predicted"/>
<dbReference type="Proteomes" id="UP000199652">
    <property type="component" value="Unassembled WGS sequence"/>
</dbReference>
<organism evidence="5 6">
    <name type="scientific">Eubacterium barkeri</name>
    <name type="common">Clostridium barkeri</name>
    <dbReference type="NCBI Taxonomy" id="1528"/>
    <lineage>
        <taxon>Bacteria</taxon>
        <taxon>Bacillati</taxon>
        <taxon>Bacillota</taxon>
        <taxon>Clostridia</taxon>
        <taxon>Eubacteriales</taxon>
        <taxon>Eubacteriaceae</taxon>
        <taxon>Eubacterium</taxon>
    </lineage>
</organism>
<evidence type="ECO:0000259" key="4">
    <source>
        <dbReference type="PROSITE" id="PS51379"/>
    </source>
</evidence>
<evidence type="ECO:0000313" key="6">
    <source>
        <dbReference type="Proteomes" id="UP000199652"/>
    </source>
</evidence>
<evidence type="ECO:0000313" key="5">
    <source>
        <dbReference type="EMBL" id="SDY03128.1"/>
    </source>
</evidence>
<dbReference type="EMBL" id="FNOU01000014">
    <property type="protein sequence ID" value="SDY03128.1"/>
    <property type="molecule type" value="Genomic_DNA"/>
</dbReference>
<gene>
    <name evidence="5" type="ORF">SAMN04488579_1146</name>
</gene>
<accession>A0A1H3GKG2</accession>
<evidence type="ECO:0000256" key="2">
    <source>
        <dbReference type="ARBA" id="ARBA00023004"/>
    </source>
</evidence>
<sequence length="73" mass="7820">MAKGRIKIDEASCKGCGLCVVFCPKKLLVLDTERVNDRGYNPSTIKNMSECVGCASCGKMCPEAAITVMGMDQ</sequence>